<gene>
    <name evidence="1" type="ORF">LARSCL_LOCUS21658</name>
</gene>
<reference evidence="1 2" key="1">
    <citation type="submission" date="2024-04" db="EMBL/GenBank/DDBJ databases">
        <authorList>
            <person name="Rising A."/>
            <person name="Reimegard J."/>
            <person name="Sonavane S."/>
            <person name="Akerstrom W."/>
            <person name="Nylinder S."/>
            <person name="Hedman E."/>
            <person name="Kallberg Y."/>
        </authorList>
    </citation>
    <scope>NUCLEOTIDE SEQUENCE [LARGE SCALE GENOMIC DNA]</scope>
</reference>
<dbReference type="EMBL" id="CAXIEN010000525">
    <property type="protein sequence ID" value="CAL1299960.1"/>
    <property type="molecule type" value="Genomic_DNA"/>
</dbReference>
<accession>A0AAV2BVL0</accession>
<organism evidence="1 2">
    <name type="scientific">Larinioides sclopetarius</name>
    <dbReference type="NCBI Taxonomy" id="280406"/>
    <lineage>
        <taxon>Eukaryota</taxon>
        <taxon>Metazoa</taxon>
        <taxon>Ecdysozoa</taxon>
        <taxon>Arthropoda</taxon>
        <taxon>Chelicerata</taxon>
        <taxon>Arachnida</taxon>
        <taxon>Araneae</taxon>
        <taxon>Araneomorphae</taxon>
        <taxon>Entelegynae</taxon>
        <taxon>Araneoidea</taxon>
        <taxon>Araneidae</taxon>
        <taxon>Larinioides</taxon>
    </lineage>
</organism>
<dbReference type="Proteomes" id="UP001497382">
    <property type="component" value="Unassembled WGS sequence"/>
</dbReference>
<dbReference type="AlphaFoldDB" id="A0AAV2BVL0"/>
<name>A0AAV2BVL0_9ARAC</name>
<protein>
    <submittedName>
        <fullName evidence="1">Uncharacterized protein</fullName>
    </submittedName>
</protein>
<proteinExistence type="predicted"/>
<evidence type="ECO:0000313" key="2">
    <source>
        <dbReference type="Proteomes" id="UP001497382"/>
    </source>
</evidence>
<evidence type="ECO:0000313" key="1">
    <source>
        <dbReference type="EMBL" id="CAL1299960.1"/>
    </source>
</evidence>
<sequence length="38" mass="4320">LALVTNLNERTKVISNVTSSFYLKKITLMIGSVHERNE</sequence>
<keyword evidence="2" id="KW-1185">Reference proteome</keyword>
<feature type="non-terminal residue" evidence="1">
    <location>
        <position position="1"/>
    </location>
</feature>
<comment type="caution">
    <text evidence="1">The sequence shown here is derived from an EMBL/GenBank/DDBJ whole genome shotgun (WGS) entry which is preliminary data.</text>
</comment>